<dbReference type="InterPro" id="IPR011047">
    <property type="entry name" value="Quinoprotein_ADH-like_sf"/>
</dbReference>
<protein>
    <submittedName>
        <fullName evidence="1">Uncharacterized protein</fullName>
    </submittedName>
</protein>
<dbReference type="EMBL" id="SGUG01000017">
    <property type="protein sequence ID" value="MDG0863411.1"/>
    <property type="molecule type" value="Genomic_DNA"/>
</dbReference>
<dbReference type="InterPro" id="IPR015943">
    <property type="entry name" value="WD40/YVTN_repeat-like_dom_sf"/>
</dbReference>
<accession>A0A9X4R5A3</accession>
<comment type="caution">
    <text evidence="1">The sequence shown here is derived from an EMBL/GenBank/DDBJ whole genome shotgun (WGS) entry which is preliminary data.</text>
</comment>
<proteinExistence type="predicted"/>
<name>A0A9X4R5A3_9BURK</name>
<organism evidence="1 2">
    <name type="scientific">Pelomonas aquatica</name>
    <dbReference type="NCBI Taxonomy" id="431058"/>
    <lineage>
        <taxon>Bacteria</taxon>
        <taxon>Pseudomonadati</taxon>
        <taxon>Pseudomonadota</taxon>
        <taxon>Betaproteobacteria</taxon>
        <taxon>Burkholderiales</taxon>
        <taxon>Sphaerotilaceae</taxon>
        <taxon>Roseateles</taxon>
    </lineage>
</organism>
<evidence type="ECO:0000313" key="2">
    <source>
        <dbReference type="Proteomes" id="UP001152766"/>
    </source>
</evidence>
<dbReference type="AlphaFoldDB" id="A0A9X4R5A3"/>
<dbReference type="SUPFAM" id="SSF50998">
    <property type="entry name" value="Quinoprotein alcohol dehydrogenase-like"/>
    <property type="match status" value="1"/>
</dbReference>
<reference evidence="1" key="1">
    <citation type="submission" date="2019-02" db="EMBL/GenBank/DDBJ databases">
        <title>Draft genome of the type strain Pelomonas aquatica CCUG 52575T.</title>
        <authorList>
            <person name="Gomila M."/>
            <person name="Lalucat J."/>
        </authorList>
    </citation>
    <scope>NUCLEOTIDE SEQUENCE</scope>
    <source>
        <strain evidence="1">CCUG 52575</strain>
    </source>
</reference>
<sequence length="103" mass="11147">MDIKSSADRLGPPDVPPIYHEGVVYTQDENGPGGVLVASDDETGKALWTLKIYDVKIDKALEADAQWVFFAAMTLDPDGRLRIVNEAGKAFLVDVTARKTAAV</sequence>
<dbReference type="RefSeq" id="WP_268148037.1">
    <property type="nucleotide sequence ID" value="NZ_JAPPUW010000003.1"/>
</dbReference>
<evidence type="ECO:0000313" key="1">
    <source>
        <dbReference type="EMBL" id="MDG0863411.1"/>
    </source>
</evidence>
<dbReference type="Gene3D" id="2.130.10.10">
    <property type="entry name" value="YVTN repeat-like/Quinoprotein amine dehydrogenase"/>
    <property type="match status" value="1"/>
</dbReference>
<dbReference type="Proteomes" id="UP001152766">
    <property type="component" value="Unassembled WGS sequence"/>
</dbReference>
<gene>
    <name evidence="1" type="ORF">EXJ73_13135</name>
</gene>
<keyword evidence="2" id="KW-1185">Reference proteome</keyword>